<name>A0A5C6AZY2_9BACT</name>
<organism evidence="1 2">
    <name type="scientific">Stieleria varia</name>
    <dbReference type="NCBI Taxonomy" id="2528005"/>
    <lineage>
        <taxon>Bacteria</taxon>
        <taxon>Pseudomonadati</taxon>
        <taxon>Planctomycetota</taxon>
        <taxon>Planctomycetia</taxon>
        <taxon>Pirellulales</taxon>
        <taxon>Pirellulaceae</taxon>
        <taxon>Stieleria</taxon>
    </lineage>
</organism>
<gene>
    <name evidence="1" type="ORF">Pla52n_29160</name>
</gene>
<evidence type="ECO:0000313" key="2">
    <source>
        <dbReference type="Proteomes" id="UP000320176"/>
    </source>
</evidence>
<comment type="caution">
    <text evidence="1">The sequence shown here is derived from an EMBL/GenBank/DDBJ whole genome shotgun (WGS) entry which is preliminary data.</text>
</comment>
<sequence length="73" mass="8688">MTVWKFFSQGALCDPGLWCLTTLRSGAYLYLYRIQAQGTRNRGYADFLTAQSRQALFISLRFRDWEKQWEAER</sequence>
<dbReference type="AlphaFoldDB" id="A0A5C6AZY2"/>
<evidence type="ECO:0000313" key="1">
    <source>
        <dbReference type="EMBL" id="TWU04871.1"/>
    </source>
</evidence>
<dbReference type="Proteomes" id="UP000320176">
    <property type="component" value="Unassembled WGS sequence"/>
</dbReference>
<keyword evidence="2" id="KW-1185">Reference proteome</keyword>
<protein>
    <submittedName>
        <fullName evidence="1">Uncharacterized protein</fullName>
    </submittedName>
</protein>
<proteinExistence type="predicted"/>
<reference evidence="1 2" key="1">
    <citation type="submission" date="2019-02" db="EMBL/GenBank/DDBJ databases">
        <title>Deep-cultivation of Planctomycetes and their phenomic and genomic characterization uncovers novel biology.</title>
        <authorList>
            <person name="Wiegand S."/>
            <person name="Jogler M."/>
            <person name="Boedeker C."/>
            <person name="Pinto D."/>
            <person name="Vollmers J."/>
            <person name="Rivas-Marin E."/>
            <person name="Kohn T."/>
            <person name="Peeters S.H."/>
            <person name="Heuer A."/>
            <person name="Rast P."/>
            <person name="Oberbeckmann S."/>
            <person name="Bunk B."/>
            <person name="Jeske O."/>
            <person name="Meyerdierks A."/>
            <person name="Storesund J.E."/>
            <person name="Kallscheuer N."/>
            <person name="Luecker S."/>
            <person name="Lage O.M."/>
            <person name="Pohl T."/>
            <person name="Merkel B.J."/>
            <person name="Hornburger P."/>
            <person name="Mueller R.-W."/>
            <person name="Bruemmer F."/>
            <person name="Labrenz M."/>
            <person name="Spormann A.M."/>
            <person name="Op Den Camp H."/>
            <person name="Overmann J."/>
            <person name="Amann R."/>
            <person name="Jetten M.S.M."/>
            <person name="Mascher T."/>
            <person name="Medema M.H."/>
            <person name="Devos D.P."/>
            <person name="Kaster A.-K."/>
            <person name="Ovreas L."/>
            <person name="Rohde M."/>
            <person name="Galperin M.Y."/>
            <person name="Jogler C."/>
        </authorList>
    </citation>
    <scope>NUCLEOTIDE SEQUENCE [LARGE SCALE GENOMIC DNA]</scope>
    <source>
        <strain evidence="1 2">Pla52n</strain>
    </source>
</reference>
<dbReference type="EMBL" id="SJPN01000003">
    <property type="protein sequence ID" value="TWU04871.1"/>
    <property type="molecule type" value="Genomic_DNA"/>
</dbReference>
<accession>A0A5C6AZY2</accession>